<gene>
    <name evidence="1" type="ORF">HPB50_013014</name>
</gene>
<name>A0ACB7TC40_HYAAI</name>
<dbReference type="Proteomes" id="UP000821845">
    <property type="component" value="Chromosome 10"/>
</dbReference>
<sequence>MAFSKQDEELFKVFAVPRPIRYSYETFYSMRNLHSPEVSFFVVLLDSREGFCILLVAMIVVWLAMGVRDYYYMDALRLDGVLDYGMFLVASFLASSTALPMEGAENRRYMSRLSRVSILTTWMLAILPLSVYFRGEFTSRLAVTVPRDQMDTLEKLEQALDKAAVQPCILDGGCMSAVLSGIVPYRNETLLAKMQKAFRLRRPGTENVFNTEEGCLKCASKPGFACFTCKLEGCGAELFKRRLVESREPLNLAVATMPATKGHRLARAYDTLLQRLFETAVSPFNEQYENCEADKWLMQEVEKAESGQEIGQVIELSAFLATFACLMGLSLCVFCVELVFGTQRRKLRL</sequence>
<organism evidence="1 2">
    <name type="scientific">Hyalomma asiaticum</name>
    <name type="common">Tick</name>
    <dbReference type="NCBI Taxonomy" id="266040"/>
    <lineage>
        <taxon>Eukaryota</taxon>
        <taxon>Metazoa</taxon>
        <taxon>Ecdysozoa</taxon>
        <taxon>Arthropoda</taxon>
        <taxon>Chelicerata</taxon>
        <taxon>Arachnida</taxon>
        <taxon>Acari</taxon>
        <taxon>Parasitiformes</taxon>
        <taxon>Ixodida</taxon>
        <taxon>Ixodoidea</taxon>
        <taxon>Ixodidae</taxon>
        <taxon>Hyalomminae</taxon>
        <taxon>Hyalomma</taxon>
    </lineage>
</organism>
<proteinExistence type="predicted"/>
<evidence type="ECO:0000313" key="1">
    <source>
        <dbReference type="EMBL" id="KAH6942967.1"/>
    </source>
</evidence>
<keyword evidence="2" id="KW-1185">Reference proteome</keyword>
<reference evidence="1" key="1">
    <citation type="submission" date="2020-05" db="EMBL/GenBank/DDBJ databases">
        <title>Large-scale comparative analyses of tick genomes elucidate their genetic diversity and vector capacities.</title>
        <authorList>
            <person name="Jia N."/>
            <person name="Wang J."/>
            <person name="Shi W."/>
            <person name="Du L."/>
            <person name="Sun Y."/>
            <person name="Zhan W."/>
            <person name="Jiang J."/>
            <person name="Wang Q."/>
            <person name="Zhang B."/>
            <person name="Ji P."/>
            <person name="Sakyi L.B."/>
            <person name="Cui X."/>
            <person name="Yuan T."/>
            <person name="Jiang B."/>
            <person name="Yang W."/>
            <person name="Lam T.T.-Y."/>
            <person name="Chang Q."/>
            <person name="Ding S."/>
            <person name="Wang X."/>
            <person name="Zhu J."/>
            <person name="Ruan X."/>
            <person name="Zhao L."/>
            <person name="Wei J."/>
            <person name="Que T."/>
            <person name="Du C."/>
            <person name="Cheng J."/>
            <person name="Dai P."/>
            <person name="Han X."/>
            <person name="Huang E."/>
            <person name="Gao Y."/>
            <person name="Liu J."/>
            <person name="Shao H."/>
            <person name="Ye R."/>
            <person name="Li L."/>
            <person name="Wei W."/>
            <person name="Wang X."/>
            <person name="Wang C."/>
            <person name="Yang T."/>
            <person name="Huo Q."/>
            <person name="Li W."/>
            <person name="Guo W."/>
            <person name="Chen H."/>
            <person name="Zhou L."/>
            <person name="Ni X."/>
            <person name="Tian J."/>
            <person name="Zhou Y."/>
            <person name="Sheng Y."/>
            <person name="Liu T."/>
            <person name="Pan Y."/>
            <person name="Xia L."/>
            <person name="Li J."/>
            <person name="Zhao F."/>
            <person name="Cao W."/>
        </authorList>
    </citation>
    <scope>NUCLEOTIDE SEQUENCE</scope>
    <source>
        <strain evidence="1">Hyas-2018</strain>
    </source>
</reference>
<accession>A0ACB7TC40</accession>
<dbReference type="EMBL" id="CM023490">
    <property type="protein sequence ID" value="KAH6942967.1"/>
    <property type="molecule type" value="Genomic_DNA"/>
</dbReference>
<evidence type="ECO:0000313" key="2">
    <source>
        <dbReference type="Proteomes" id="UP000821845"/>
    </source>
</evidence>
<comment type="caution">
    <text evidence="1">The sequence shown here is derived from an EMBL/GenBank/DDBJ whole genome shotgun (WGS) entry which is preliminary data.</text>
</comment>
<protein>
    <submittedName>
        <fullName evidence="1">Uncharacterized protein</fullName>
    </submittedName>
</protein>